<dbReference type="InterPro" id="IPR050557">
    <property type="entry name" value="RTX_toxin/Mannuronan_C5-epim"/>
</dbReference>
<protein>
    <recommendedName>
        <fullName evidence="6">Calcium-binding protein</fullName>
    </recommendedName>
</protein>
<evidence type="ECO:0000313" key="5">
    <source>
        <dbReference type="Proteomes" id="UP000432089"/>
    </source>
</evidence>
<evidence type="ECO:0008006" key="6">
    <source>
        <dbReference type="Google" id="ProtNLM"/>
    </source>
</evidence>
<dbReference type="AlphaFoldDB" id="A0A7V7PKC2"/>
<dbReference type="SUPFAM" id="SSF51120">
    <property type="entry name" value="beta-Roll"/>
    <property type="match status" value="1"/>
</dbReference>
<comment type="caution">
    <text evidence="4">The sequence shown here is derived from an EMBL/GenBank/DDBJ whole genome shotgun (WGS) entry which is preliminary data.</text>
</comment>
<dbReference type="PANTHER" id="PTHR38340">
    <property type="entry name" value="S-LAYER PROTEIN"/>
    <property type="match status" value="1"/>
</dbReference>
<dbReference type="PRINTS" id="PR00313">
    <property type="entry name" value="CABNDNGRPT"/>
</dbReference>
<dbReference type="PROSITE" id="PS00330">
    <property type="entry name" value="HEMOLYSIN_CALCIUM"/>
    <property type="match status" value="2"/>
</dbReference>
<dbReference type="InterPro" id="IPR018511">
    <property type="entry name" value="Hemolysin-typ_Ca-bd_CS"/>
</dbReference>
<reference evidence="4 5" key="1">
    <citation type="submission" date="2019-09" db="EMBL/GenBank/DDBJ databases">
        <title>YIM 132180 draft genome.</title>
        <authorList>
            <person name="Zhang K."/>
        </authorList>
    </citation>
    <scope>NUCLEOTIDE SEQUENCE [LARGE SCALE GENOMIC DNA]</scope>
    <source>
        <strain evidence="4 5">YIM 132180</strain>
    </source>
</reference>
<feature type="compositionally biased region" description="Polar residues" evidence="3">
    <location>
        <begin position="7"/>
        <end position="18"/>
    </location>
</feature>
<dbReference type="EMBL" id="VZDO01000031">
    <property type="protein sequence ID" value="KAB0675682.1"/>
    <property type="molecule type" value="Genomic_DNA"/>
</dbReference>
<feature type="non-terminal residue" evidence="4">
    <location>
        <position position="134"/>
    </location>
</feature>
<dbReference type="Proteomes" id="UP000432089">
    <property type="component" value="Unassembled WGS sequence"/>
</dbReference>
<dbReference type="Gene3D" id="2.150.10.10">
    <property type="entry name" value="Serralysin-like metalloprotease, C-terminal"/>
    <property type="match status" value="1"/>
</dbReference>
<keyword evidence="2" id="KW-0964">Secreted</keyword>
<dbReference type="GO" id="GO:0005509">
    <property type="term" value="F:calcium ion binding"/>
    <property type="evidence" value="ECO:0007669"/>
    <property type="project" value="InterPro"/>
</dbReference>
<keyword evidence="5" id="KW-1185">Reference proteome</keyword>
<comment type="subcellular location">
    <subcellularLocation>
        <location evidence="1">Secreted</location>
    </subcellularLocation>
</comment>
<dbReference type="GO" id="GO:0005576">
    <property type="term" value="C:extracellular region"/>
    <property type="evidence" value="ECO:0007669"/>
    <property type="project" value="UniProtKB-SubCell"/>
</dbReference>
<evidence type="ECO:0000313" key="4">
    <source>
        <dbReference type="EMBL" id="KAB0675682.1"/>
    </source>
</evidence>
<dbReference type="InterPro" id="IPR011049">
    <property type="entry name" value="Serralysin-like_metalloprot_C"/>
</dbReference>
<organism evidence="4 5">
    <name type="scientific">Plantimonas leprariae</name>
    <dbReference type="NCBI Taxonomy" id="2615207"/>
    <lineage>
        <taxon>Bacteria</taxon>
        <taxon>Pseudomonadati</taxon>
        <taxon>Pseudomonadota</taxon>
        <taxon>Alphaproteobacteria</taxon>
        <taxon>Hyphomicrobiales</taxon>
        <taxon>Aurantimonadaceae</taxon>
        <taxon>Plantimonas</taxon>
    </lineage>
</organism>
<proteinExistence type="predicted"/>
<sequence>MHDTRIAASQLSSQATSRSRSHAIRYADRMRSIARPLVRIDQSGKQLACDIHGPERHKRARRVSAASLPGIAAVPRDGDDDVLSGGFGNDTLQGGAGRDQLYGNDGDDTLNGGAGTDRLLGGTGSDAFVFDTAL</sequence>
<feature type="region of interest" description="Disordered" evidence="3">
    <location>
        <begin position="1"/>
        <end position="22"/>
    </location>
</feature>
<name>A0A7V7PKC2_9HYPH</name>
<gene>
    <name evidence="4" type="ORF">F6X38_23010</name>
</gene>
<dbReference type="InterPro" id="IPR001343">
    <property type="entry name" value="Hemolysn_Ca-bd"/>
</dbReference>
<accession>A0A7V7PKC2</accession>
<evidence type="ECO:0000256" key="1">
    <source>
        <dbReference type="ARBA" id="ARBA00004613"/>
    </source>
</evidence>
<evidence type="ECO:0000256" key="3">
    <source>
        <dbReference type="SAM" id="MobiDB-lite"/>
    </source>
</evidence>
<dbReference type="Pfam" id="PF00353">
    <property type="entry name" value="HemolysinCabind"/>
    <property type="match status" value="1"/>
</dbReference>
<evidence type="ECO:0000256" key="2">
    <source>
        <dbReference type="ARBA" id="ARBA00022525"/>
    </source>
</evidence>
<dbReference type="PANTHER" id="PTHR38340:SF1">
    <property type="entry name" value="S-LAYER PROTEIN"/>
    <property type="match status" value="1"/>
</dbReference>